<proteinExistence type="predicted"/>
<comment type="caution">
    <text evidence="1">The sequence shown here is derived from an EMBL/GenBank/DDBJ whole genome shotgun (WGS) entry which is preliminary data.</text>
</comment>
<name>A0AAD5QPT8_PARTN</name>
<protein>
    <submittedName>
        <fullName evidence="1">Uncharacterized protein</fullName>
    </submittedName>
</protein>
<sequence>MTFQPVHSFVHFLKYLVNTCLPSIKRLHITTNHSGEDDTTREIEEIICAFRANDVAWLEEKERELQNDYSINRKPSSIGKTNSMDGNSGIYEVVRRRIKMMGNHFIIDHACSRIIFLSTLMQNRILKLIIYSVRKCTAV</sequence>
<dbReference type="Proteomes" id="UP001196413">
    <property type="component" value="Unassembled WGS sequence"/>
</dbReference>
<evidence type="ECO:0000313" key="1">
    <source>
        <dbReference type="EMBL" id="KAJ1359908.1"/>
    </source>
</evidence>
<evidence type="ECO:0000313" key="2">
    <source>
        <dbReference type="Proteomes" id="UP001196413"/>
    </source>
</evidence>
<keyword evidence="2" id="KW-1185">Reference proteome</keyword>
<dbReference type="AlphaFoldDB" id="A0AAD5QPT8"/>
<reference evidence="1" key="1">
    <citation type="submission" date="2021-06" db="EMBL/GenBank/DDBJ databases">
        <title>Parelaphostrongylus tenuis whole genome reference sequence.</title>
        <authorList>
            <person name="Garwood T.J."/>
            <person name="Larsen P.A."/>
            <person name="Fountain-Jones N.M."/>
            <person name="Garbe J.R."/>
            <person name="Macchietto M.G."/>
            <person name="Kania S.A."/>
            <person name="Gerhold R.W."/>
            <person name="Richards J.E."/>
            <person name="Wolf T.M."/>
        </authorList>
    </citation>
    <scope>NUCLEOTIDE SEQUENCE</scope>
    <source>
        <strain evidence="1">MNPRO001-30</strain>
        <tissue evidence="1">Meninges</tissue>
    </source>
</reference>
<gene>
    <name evidence="1" type="ORF">KIN20_018733</name>
</gene>
<accession>A0AAD5QPT8</accession>
<organism evidence="1 2">
    <name type="scientific">Parelaphostrongylus tenuis</name>
    <name type="common">Meningeal worm</name>
    <dbReference type="NCBI Taxonomy" id="148309"/>
    <lineage>
        <taxon>Eukaryota</taxon>
        <taxon>Metazoa</taxon>
        <taxon>Ecdysozoa</taxon>
        <taxon>Nematoda</taxon>
        <taxon>Chromadorea</taxon>
        <taxon>Rhabditida</taxon>
        <taxon>Rhabditina</taxon>
        <taxon>Rhabditomorpha</taxon>
        <taxon>Strongyloidea</taxon>
        <taxon>Metastrongylidae</taxon>
        <taxon>Parelaphostrongylus</taxon>
    </lineage>
</organism>
<dbReference type="EMBL" id="JAHQIW010003728">
    <property type="protein sequence ID" value="KAJ1359908.1"/>
    <property type="molecule type" value="Genomic_DNA"/>
</dbReference>